<dbReference type="GO" id="GO:0005886">
    <property type="term" value="C:plasma membrane"/>
    <property type="evidence" value="ECO:0007669"/>
    <property type="project" value="TreeGrafter"/>
</dbReference>
<dbReference type="PROSITE" id="PS51485">
    <property type="entry name" value="PHYTOCYANIN"/>
    <property type="match status" value="2"/>
</dbReference>
<keyword evidence="2" id="KW-0186">Copper</keyword>
<feature type="compositionally biased region" description="Pro residues" evidence="4">
    <location>
        <begin position="136"/>
        <end position="158"/>
    </location>
</feature>
<keyword evidence="3" id="KW-0325">Glycoprotein</keyword>
<organism evidence="8 9">
    <name type="scientific">Corchorus olitorius</name>
    <dbReference type="NCBI Taxonomy" id="93759"/>
    <lineage>
        <taxon>Eukaryota</taxon>
        <taxon>Viridiplantae</taxon>
        <taxon>Streptophyta</taxon>
        <taxon>Embryophyta</taxon>
        <taxon>Tracheophyta</taxon>
        <taxon>Spermatophyta</taxon>
        <taxon>Magnoliopsida</taxon>
        <taxon>eudicotyledons</taxon>
        <taxon>Gunneridae</taxon>
        <taxon>Pentapetalae</taxon>
        <taxon>rosids</taxon>
        <taxon>malvids</taxon>
        <taxon>Malvales</taxon>
        <taxon>Malvaceae</taxon>
        <taxon>Grewioideae</taxon>
        <taxon>Apeibeae</taxon>
        <taxon>Corchorus</taxon>
    </lineage>
</organism>
<dbReference type="Proteomes" id="UP000187203">
    <property type="component" value="Unassembled WGS sequence"/>
</dbReference>
<dbReference type="GO" id="GO:0046872">
    <property type="term" value="F:metal ion binding"/>
    <property type="evidence" value="ECO:0007669"/>
    <property type="project" value="UniProtKB-KW"/>
</dbReference>
<dbReference type="GO" id="GO:0009055">
    <property type="term" value="F:electron transfer activity"/>
    <property type="evidence" value="ECO:0007669"/>
    <property type="project" value="InterPro"/>
</dbReference>
<dbReference type="InterPro" id="IPR039391">
    <property type="entry name" value="Phytocyanin-like"/>
</dbReference>
<reference evidence="9" key="1">
    <citation type="submission" date="2013-09" db="EMBL/GenBank/DDBJ databases">
        <title>Corchorus olitorius genome sequencing.</title>
        <authorList>
            <person name="Alam M."/>
            <person name="Haque M.S."/>
            <person name="Islam M.S."/>
            <person name="Emdad E.M."/>
            <person name="Islam M.M."/>
            <person name="Ahmed B."/>
            <person name="Halim A."/>
            <person name="Hossen Q.M.M."/>
            <person name="Hossain M.Z."/>
            <person name="Ahmed R."/>
            <person name="Khan M.M."/>
            <person name="Islam R."/>
            <person name="Rashid M.M."/>
            <person name="Khan S.A."/>
            <person name="Rahman M.S."/>
            <person name="Alam M."/>
            <person name="Yahiya A.S."/>
            <person name="Khan M.S."/>
            <person name="Azam M.S."/>
            <person name="Haque T."/>
            <person name="Lashkar M.Z.H."/>
            <person name="Akhand A.I."/>
            <person name="Morshed G."/>
            <person name="Roy S."/>
            <person name="Uddin K.S."/>
            <person name="Rabeya T."/>
            <person name="Hossain A.S."/>
            <person name="Chowdhury A."/>
            <person name="Snigdha A.R."/>
            <person name="Mortoza M.S."/>
            <person name="Matin S.A."/>
            <person name="Hoque S.M.E."/>
            <person name="Islam M.K."/>
            <person name="Roy D.K."/>
            <person name="Haider R."/>
            <person name="Moosa M.M."/>
            <person name="Elias S.M."/>
            <person name="Hasan A.M."/>
            <person name="Jahan S."/>
            <person name="Shafiuddin M."/>
            <person name="Mahmood N."/>
            <person name="Shommy N.S."/>
        </authorList>
    </citation>
    <scope>NUCLEOTIDE SEQUENCE [LARGE SCALE GENOMIC DNA]</scope>
    <source>
        <strain evidence="9">cv. O-4</strain>
    </source>
</reference>
<feature type="signal peptide" evidence="6">
    <location>
        <begin position="1"/>
        <end position="25"/>
    </location>
</feature>
<feature type="region of interest" description="Disordered" evidence="4">
    <location>
        <begin position="277"/>
        <end position="328"/>
    </location>
</feature>
<evidence type="ECO:0000256" key="4">
    <source>
        <dbReference type="SAM" id="MobiDB-lite"/>
    </source>
</evidence>
<proteinExistence type="predicted"/>
<sequence length="351" mass="36021">MGRRFNVIIFLSAIAIAAMLQSSSAQTVHVVGDALGWLMPPGGAAAYTTWAANKTFRVGDILVFNFATGSHDVAKVSRADYNACSSRNPILVLSNGPANVTLNETGDHYFFCNFPGHCNQGQKLAINVTAAASSPAPQPATPPPAPSPQPSTPSPAPAPQAGSPSPTPAPARSPVTYTVGDTLGWTVPTGGASVYETWAKNKTFFAGDILVFNYVTGAHDVAEVTRQAYQSCNGSNPLSNFTTGPTRITLRNSGEHFYICAFPGHCSAGQKLAINVTGSSTATPPSSSPSPTPSPSATPPSSSPDTLPPFPSSPSPSGEATPPPPAGNSATTLGVAGFATTFLALLVAFFM</sequence>
<feature type="domain" description="Phytocyanin" evidence="7">
    <location>
        <begin position="27"/>
        <end position="130"/>
    </location>
</feature>
<keyword evidence="9" id="KW-1185">Reference proteome</keyword>
<dbReference type="PRINTS" id="PR01217">
    <property type="entry name" value="PRICHEXTENSN"/>
</dbReference>
<keyword evidence="5" id="KW-1133">Transmembrane helix</keyword>
<dbReference type="InterPro" id="IPR008972">
    <property type="entry name" value="Cupredoxin"/>
</dbReference>
<keyword evidence="6" id="KW-0732">Signal</keyword>
<keyword evidence="5" id="KW-0472">Membrane</keyword>
<feature type="transmembrane region" description="Helical" evidence="5">
    <location>
        <begin position="330"/>
        <end position="350"/>
    </location>
</feature>
<evidence type="ECO:0000256" key="3">
    <source>
        <dbReference type="ARBA" id="ARBA00023180"/>
    </source>
</evidence>
<comment type="caution">
    <text evidence="8">The sequence shown here is derived from an EMBL/GenBank/DDBJ whole genome shotgun (WGS) entry which is preliminary data.</text>
</comment>
<dbReference type="OrthoDB" id="5421909at2759"/>
<protein>
    <submittedName>
        <fullName evidence="8">Plastocyanin-like protein</fullName>
    </submittedName>
</protein>
<evidence type="ECO:0000259" key="7">
    <source>
        <dbReference type="PROSITE" id="PS51485"/>
    </source>
</evidence>
<evidence type="ECO:0000313" key="9">
    <source>
        <dbReference type="Proteomes" id="UP000187203"/>
    </source>
</evidence>
<dbReference type="InterPro" id="IPR028871">
    <property type="entry name" value="BlueCu_1_BS"/>
</dbReference>
<feature type="region of interest" description="Disordered" evidence="4">
    <location>
        <begin position="130"/>
        <end position="175"/>
    </location>
</feature>
<evidence type="ECO:0000256" key="2">
    <source>
        <dbReference type="ARBA" id="ARBA00023008"/>
    </source>
</evidence>
<dbReference type="EMBL" id="AWUE01022488">
    <property type="protein sequence ID" value="OMO57786.1"/>
    <property type="molecule type" value="Genomic_DNA"/>
</dbReference>
<dbReference type="STRING" id="93759.A0A1R3GI94"/>
<dbReference type="PANTHER" id="PTHR33021">
    <property type="entry name" value="BLUE COPPER PROTEIN"/>
    <property type="match status" value="1"/>
</dbReference>
<gene>
    <name evidence="8" type="ORF">COLO4_35089</name>
</gene>
<dbReference type="InterPro" id="IPR003245">
    <property type="entry name" value="Phytocyanin_dom"/>
</dbReference>
<feature type="compositionally biased region" description="Pro residues" evidence="4">
    <location>
        <begin position="286"/>
        <end position="314"/>
    </location>
</feature>
<dbReference type="Gene3D" id="2.60.40.420">
    <property type="entry name" value="Cupredoxins - blue copper proteins"/>
    <property type="match status" value="2"/>
</dbReference>
<dbReference type="AlphaFoldDB" id="A0A1R3GI94"/>
<keyword evidence="1" id="KW-0479">Metal-binding</keyword>
<dbReference type="FunFam" id="2.60.40.420:FF:000003">
    <property type="entry name" value="Blue copper"/>
    <property type="match status" value="2"/>
</dbReference>
<dbReference type="Pfam" id="PF02298">
    <property type="entry name" value="Cu_bind_like"/>
    <property type="match status" value="2"/>
</dbReference>
<feature type="chain" id="PRO_5010348842" evidence="6">
    <location>
        <begin position="26"/>
        <end position="351"/>
    </location>
</feature>
<dbReference type="PROSITE" id="PS00196">
    <property type="entry name" value="COPPER_BLUE"/>
    <property type="match status" value="1"/>
</dbReference>
<evidence type="ECO:0000256" key="6">
    <source>
        <dbReference type="SAM" id="SignalP"/>
    </source>
</evidence>
<dbReference type="PANTHER" id="PTHR33021:SF488">
    <property type="entry name" value="PHYTOCYANIN DOMAIN-CONTAINING PROTEIN"/>
    <property type="match status" value="1"/>
</dbReference>
<evidence type="ECO:0000256" key="1">
    <source>
        <dbReference type="ARBA" id="ARBA00022723"/>
    </source>
</evidence>
<evidence type="ECO:0000313" key="8">
    <source>
        <dbReference type="EMBL" id="OMO57786.1"/>
    </source>
</evidence>
<dbReference type="CDD" id="cd13920">
    <property type="entry name" value="Stellacyanin"/>
    <property type="match status" value="1"/>
</dbReference>
<keyword evidence="5" id="KW-0812">Transmembrane</keyword>
<dbReference type="CDD" id="cd04216">
    <property type="entry name" value="Phytocyanin"/>
    <property type="match status" value="1"/>
</dbReference>
<dbReference type="SUPFAM" id="SSF49503">
    <property type="entry name" value="Cupredoxins"/>
    <property type="match status" value="2"/>
</dbReference>
<feature type="domain" description="Phytocyanin" evidence="7">
    <location>
        <begin position="175"/>
        <end position="278"/>
    </location>
</feature>
<evidence type="ECO:0000256" key="5">
    <source>
        <dbReference type="SAM" id="Phobius"/>
    </source>
</evidence>
<name>A0A1R3GI94_9ROSI</name>
<accession>A0A1R3GI94</accession>